<dbReference type="InterPro" id="IPR007197">
    <property type="entry name" value="rSAM"/>
</dbReference>
<dbReference type="CDD" id="cd01335">
    <property type="entry name" value="Radical_SAM"/>
    <property type="match status" value="1"/>
</dbReference>
<evidence type="ECO:0000256" key="5">
    <source>
        <dbReference type="ARBA" id="ARBA00023014"/>
    </source>
</evidence>
<dbReference type="SFLD" id="SFLDG01067">
    <property type="entry name" value="SPASM/twitch_domain_containing"/>
    <property type="match status" value="1"/>
</dbReference>
<evidence type="ECO:0000256" key="1">
    <source>
        <dbReference type="ARBA" id="ARBA00001966"/>
    </source>
</evidence>
<dbReference type="GO" id="GO:0051536">
    <property type="term" value="F:iron-sulfur cluster binding"/>
    <property type="evidence" value="ECO:0007669"/>
    <property type="project" value="UniProtKB-KW"/>
</dbReference>
<protein>
    <submittedName>
        <fullName evidence="7">Putative Fe-S oxidoreductase</fullName>
    </submittedName>
</protein>
<evidence type="ECO:0000313" key="7">
    <source>
        <dbReference type="EMBL" id="DAF97385.1"/>
    </source>
</evidence>
<keyword evidence="5" id="KW-0411">Iron-sulfur</keyword>
<dbReference type="InterPro" id="IPR023885">
    <property type="entry name" value="4Fe4S-binding_SPASM_dom"/>
</dbReference>
<keyword evidence="4" id="KW-0408">Iron</keyword>
<dbReference type="InterPro" id="IPR023867">
    <property type="entry name" value="Sulphatase_maturase_rSAM"/>
</dbReference>
<dbReference type="Gene3D" id="3.20.20.70">
    <property type="entry name" value="Aldolase class I"/>
    <property type="match status" value="1"/>
</dbReference>
<dbReference type="SUPFAM" id="SSF102114">
    <property type="entry name" value="Radical SAM enzymes"/>
    <property type="match status" value="1"/>
</dbReference>
<reference evidence="7" key="1">
    <citation type="journal article" date="2021" name="Proc. Natl. Acad. Sci. U.S.A.">
        <title>A Catalog of Tens of Thousands of Viruses from Human Metagenomes Reveals Hidden Associations with Chronic Diseases.</title>
        <authorList>
            <person name="Tisza M.J."/>
            <person name="Buck C.B."/>
        </authorList>
    </citation>
    <scope>NUCLEOTIDE SEQUENCE</scope>
    <source>
        <strain evidence="7">CtijX18</strain>
    </source>
</reference>
<dbReference type="InterPro" id="IPR058240">
    <property type="entry name" value="rSAM_sf"/>
</dbReference>
<dbReference type="PANTHER" id="PTHR43273">
    <property type="entry name" value="ANAEROBIC SULFATASE-MATURATING ENZYME HOMOLOG ASLB-RELATED"/>
    <property type="match status" value="1"/>
</dbReference>
<dbReference type="InterPro" id="IPR013785">
    <property type="entry name" value="Aldolase_TIM"/>
</dbReference>
<name>A0A8S5USA1_9CAUD</name>
<comment type="cofactor">
    <cofactor evidence="1">
        <name>[4Fe-4S] cluster</name>
        <dbReference type="ChEBI" id="CHEBI:49883"/>
    </cofactor>
</comment>
<dbReference type="SFLD" id="SFLDS00029">
    <property type="entry name" value="Radical_SAM"/>
    <property type="match status" value="1"/>
</dbReference>
<evidence type="ECO:0000256" key="4">
    <source>
        <dbReference type="ARBA" id="ARBA00023004"/>
    </source>
</evidence>
<evidence type="ECO:0000256" key="2">
    <source>
        <dbReference type="ARBA" id="ARBA00022691"/>
    </source>
</evidence>
<organism evidence="7">
    <name type="scientific">Myoviridae sp. ctijX18</name>
    <dbReference type="NCBI Taxonomy" id="2825154"/>
    <lineage>
        <taxon>Viruses</taxon>
        <taxon>Duplodnaviria</taxon>
        <taxon>Heunggongvirae</taxon>
        <taxon>Uroviricota</taxon>
        <taxon>Caudoviricetes</taxon>
    </lineage>
</organism>
<dbReference type="PANTHER" id="PTHR43273:SF8">
    <property type="entry name" value="RADICAL SAM DOMAIN PROTEIN"/>
    <property type="match status" value="1"/>
</dbReference>
<dbReference type="GO" id="GO:0016491">
    <property type="term" value="F:oxidoreductase activity"/>
    <property type="evidence" value="ECO:0007669"/>
    <property type="project" value="InterPro"/>
</dbReference>
<keyword evidence="2" id="KW-0949">S-adenosyl-L-methionine</keyword>
<dbReference type="Pfam" id="PF04055">
    <property type="entry name" value="Radical_SAM"/>
    <property type="match status" value="1"/>
</dbReference>
<evidence type="ECO:0000256" key="3">
    <source>
        <dbReference type="ARBA" id="ARBA00022723"/>
    </source>
</evidence>
<proteinExistence type="predicted"/>
<dbReference type="NCBIfam" id="TIGR04085">
    <property type="entry name" value="rSAM_more_4Fe4S"/>
    <property type="match status" value="1"/>
</dbReference>
<accession>A0A8S5USA1</accession>
<sequence length="339" mass="39352">MIYLKTTETCNLDCPHCFTSGSNGRKVFWNVEKVKKWLSNLNDYQPKEESFNIALHGGEPFICKMKDLIDVAEHVYTFDREVELTISTNLVYKLTDERLDFIKKYIRGVATSWDITGRFQTPEQLALWEKNIAILLKVSDDPEFVRVHTVLSKELIQFGVERYIKEVIDKNNIRYFTIEKITPHGSAKVNSKEIIPSNKEANDFIYSLHRYITDNNLRDKYQIDCLRDIYDKVEKRLSNQGMYSRHCEESIYTVNADGTVSGCPNDAPNIHYGDIGQDMDKIHHSPKRMIQIHKEVVLNDECYSCDLLEYCGGGCYKLHWDDTGCPTPKQLILDLIKDN</sequence>
<dbReference type="EMBL" id="BK016133">
    <property type="protein sequence ID" value="DAF97385.1"/>
    <property type="molecule type" value="Genomic_DNA"/>
</dbReference>
<evidence type="ECO:0000259" key="6">
    <source>
        <dbReference type="PROSITE" id="PS51918"/>
    </source>
</evidence>
<dbReference type="GO" id="GO:0046872">
    <property type="term" value="F:metal ion binding"/>
    <property type="evidence" value="ECO:0007669"/>
    <property type="project" value="UniProtKB-KW"/>
</dbReference>
<keyword evidence="3" id="KW-0479">Metal-binding</keyword>
<feature type="domain" description="Radical SAM core" evidence="6">
    <location>
        <begin position="1"/>
        <end position="215"/>
    </location>
</feature>
<dbReference type="PROSITE" id="PS51918">
    <property type="entry name" value="RADICAL_SAM"/>
    <property type="match status" value="1"/>
</dbReference>